<dbReference type="InterPro" id="IPR012337">
    <property type="entry name" value="RNaseH-like_sf"/>
</dbReference>
<comment type="caution">
    <text evidence="2">The sequence shown here is derived from an EMBL/GenBank/DDBJ whole genome shotgun (WGS) entry which is preliminary data.</text>
</comment>
<dbReference type="PANTHER" id="PTHR37984">
    <property type="entry name" value="PROTEIN CBG26694"/>
    <property type="match status" value="1"/>
</dbReference>
<reference evidence="2 3" key="1">
    <citation type="submission" date="2024-02" db="EMBL/GenBank/DDBJ databases">
        <authorList>
            <person name="Chen Y."/>
            <person name="Shah S."/>
            <person name="Dougan E. K."/>
            <person name="Thang M."/>
            <person name="Chan C."/>
        </authorList>
    </citation>
    <scope>NUCLEOTIDE SEQUENCE [LARGE SCALE GENOMIC DNA]</scope>
</reference>
<proteinExistence type="predicted"/>
<organism evidence="2 3">
    <name type="scientific">Durusdinium trenchii</name>
    <dbReference type="NCBI Taxonomy" id="1381693"/>
    <lineage>
        <taxon>Eukaryota</taxon>
        <taxon>Sar</taxon>
        <taxon>Alveolata</taxon>
        <taxon>Dinophyceae</taxon>
        <taxon>Suessiales</taxon>
        <taxon>Symbiodiniaceae</taxon>
        <taxon>Durusdinium</taxon>
    </lineage>
</organism>
<name>A0ABP0I7M1_9DINO</name>
<dbReference type="Proteomes" id="UP001642464">
    <property type="component" value="Unassembled WGS sequence"/>
</dbReference>
<keyword evidence="3" id="KW-1185">Reference proteome</keyword>
<sequence>MGKDFNIDLMELFAGTSKPTSMARRFGLTALQPFEIEDGYDLASKAIQKTVDFALNKFKPLLLMTLVRLITDYNLYIIKCDGGYFGAVDNKGNMTIKTYKLITNSQAIAEALGHQLSSEERAQCTPLEGANVTRSQEYPTEMVEALLKALQKEARRWSAHRFEPTPKEVFFAQPTDDEPTWRRLLEEVDQVFRRGSARSLTLQPGHDLYDRISALIPWEIGRIQIASKPVTRRQPGELPHTHRGNILLHNDDTISIEVEDMVVNQFPKQRFDKPVRAAIFFYGFAAADQPEEQQQQQRDPPVHLPVPGLSTDITFVGAPPTLPASVRASLARLHIGAGHPNKQETIRLLSMHGSINASVLTALEHMKCGSCERNARPTPPKAAAVPHFNGQFSERIQADIFYTRDLSGGNHPILGAVDIATNFQQAIRLVSLNAQHVWDSFRTMWFQPYGYPLMLELDAGTPFSGVFKEHSIAAGIHVVVVPPEAHWRIGAVERRNSVLRTVVEKLVDNHGIVSGEGIDFVLVAATQAINSATATKGRCPYQAVFGKLPRFPGDLLGDEHALTVSDRYMMAEQLRVQALHAINEMRASQTIRRAILRKTPPNKAEAQQILPGALAAYWRWSKKASGKKRGGYALGRLVQHDATSNTAWLQTGGSLVQVTYEQLRPAFGLEGWVPSHEDIRCLKDARQRLQDGLWIDERGQGPPDDEALNLQWHHKHLAALLI</sequence>
<dbReference type="InterPro" id="IPR050951">
    <property type="entry name" value="Retrovirus_Pol_polyprotein"/>
</dbReference>
<dbReference type="InterPro" id="IPR036397">
    <property type="entry name" value="RNaseH_sf"/>
</dbReference>
<feature type="domain" description="Integrase catalytic" evidence="1">
    <location>
        <begin position="382"/>
        <end position="548"/>
    </location>
</feature>
<evidence type="ECO:0000313" key="3">
    <source>
        <dbReference type="Proteomes" id="UP001642464"/>
    </source>
</evidence>
<evidence type="ECO:0000259" key="1">
    <source>
        <dbReference type="PROSITE" id="PS50994"/>
    </source>
</evidence>
<dbReference type="Gene3D" id="3.30.420.10">
    <property type="entry name" value="Ribonuclease H-like superfamily/Ribonuclease H"/>
    <property type="match status" value="1"/>
</dbReference>
<dbReference type="EMBL" id="CAXAMM010003030">
    <property type="protein sequence ID" value="CAK8998303.1"/>
    <property type="molecule type" value="Genomic_DNA"/>
</dbReference>
<dbReference type="PROSITE" id="PS50994">
    <property type="entry name" value="INTEGRASE"/>
    <property type="match status" value="1"/>
</dbReference>
<dbReference type="SUPFAM" id="SSF53098">
    <property type="entry name" value="Ribonuclease H-like"/>
    <property type="match status" value="1"/>
</dbReference>
<dbReference type="PANTHER" id="PTHR37984:SF5">
    <property type="entry name" value="PROTEIN NYNRIN-LIKE"/>
    <property type="match status" value="1"/>
</dbReference>
<dbReference type="InterPro" id="IPR001584">
    <property type="entry name" value="Integrase_cat-core"/>
</dbReference>
<accession>A0ABP0I7M1</accession>
<evidence type="ECO:0000313" key="2">
    <source>
        <dbReference type="EMBL" id="CAK8998303.1"/>
    </source>
</evidence>
<protein>
    <submittedName>
        <fullName evidence="2">RNA pseudouridine synthase</fullName>
    </submittedName>
</protein>
<gene>
    <name evidence="2" type="ORF">SCF082_LOCUS5585</name>
</gene>